<dbReference type="AlphaFoldDB" id="A0A023WWJ8"/>
<feature type="transmembrane region" description="Helical" evidence="1">
    <location>
        <begin position="45"/>
        <end position="62"/>
    </location>
</feature>
<keyword evidence="1" id="KW-0812">Transmembrane</keyword>
<feature type="transmembrane region" description="Helical" evidence="1">
    <location>
        <begin position="116"/>
        <end position="139"/>
    </location>
</feature>
<name>A0A023WWJ8_STUST</name>
<feature type="transmembrane region" description="Helical" evidence="1">
    <location>
        <begin position="168"/>
        <end position="188"/>
    </location>
</feature>
<dbReference type="KEGG" id="pstu:UIB01_19240"/>
<organism evidence="2 3">
    <name type="scientific">Stutzerimonas stutzeri</name>
    <name type="common">Pseudomonas stutzeri</name>
    <dbReference type="NCBI Taxonomy" id="316"/>
    <lineage>
        <taxon>Bacteria</taxon>
        <taxon>Pseudomonadati</taxon>
        <taxon>Pseudomonadota</taxon>
        <taxon>Gammaproteobacteria</taxon>
        <taxon>Pseudomonadales</taxon>
        <taxon>Pseudomonadaceae</taxon>
        <taxon>Stutzerimonas</taxon>
    </lineage>
</organism>
<sequence>MLALLPLALVCELFALVTRLPLLSVVSGALLVLFFAWHWRSLMPYPRRLGLVTLGLFAYWALLRDPDWQQVQRMLSAAAYYGAFIGALGLAHCAVKRMPQLGELHRLLLRLPRTSLYPSYLFSTFAISSVLSFGMLNLVCGSLERYLDRQPYSPTQRREGARGVMVTALRGFALVPLLAPTSVAVAILTRELPGLSWSALLPFGLLCGAILLLVGWPMENHRLQQLRETDAPASGSSVTGPAKGLRNLLYASLLGILLIALLASLTPLSATQAAMLLVPLAVVGLLLYQGGSPTTVYAEVRDTLAGMRNETFIFACSALLGGLTAVLIPVERLASHFSSTPLALFGLGSAGMLAIIALALLGVAPIISLSLCAALLAQLAGHGVAIMQPAVALLVGFSLAMLLSPYGPSALMLARHAQLSPWRIAFGWNGRFVLLVLGPLLVVPLLA</sequence>
<keyword evidence="1" id="KW-1133">Transmembrane helix</keyword>
<evidence type="ECO:0000256" key="1">
    <source>
        <dbReference type="SAM" id="Phobius"/>
    </source>
</evidence>
<evidence type="ECO:0000313" key="3">
    <source>
        <dbReference type="Proteomes" id="UP000025238"/>
    </source>
</evidence>
<gene>
    <name evidence="2" type="ORF">UIB01_19240</name>
</gene>
<feature type="transmembrane region" description="Helical" evidence="1">
    <location>
        <begin position="379"/>
        <end position="403"/>
    </location>
</feature>
<keyword evidence="1" id="KW-0472">Membrane</keyword>
<accession>A0A023WWJ8</accession>
<feature type="transmembrane region" description="Helical" evidence="1">
    <location>
        <begin position="424"/>
        <end position="446"/>
    </location>
</feature>
<feature type="transmembrane region" description="Helical" evidence="1">
    <location>
        <begin position="311"/>
        <end position="330"/>
    </location>
</feature>
<feature type="transmembrane region" description="Helical" evidence="1">
    <location>
        <begin position="195"/>
        <end position="216"/>
    </location>
</feature>
<feature type="transmembrane region" description="Helical" evidence="1">
    <location>
        <begin position="20"/>
        <end position="38"/>
    </location>
</feature>
<feature type="transmembrane region" description="Helical" evidence="1">
    <location>
        <begin position="74"/>
        <end position="95"/>
    </location>
</feature>
<feature type="transmembrane region" description="Helical" evidence="1">
    <location>
        <begin position="342"/>
        <end position="367"/>
    </location>
</feature>
<feature type="transmembrane region" description="Helical" evidence="1">
    <location>
        <begin position="248"/>
        <end position="266"/>
    </location>
</feature>
<dbReference type="PATRIC" id="fig|316.97.peg.3842"/>
<dbReference type="OrthoDB" id="7025449at2"/>
<reference evidence="2 3" key="1">
    <citation type="submission" date="2014-03" db="EMBL/GenBank/DDBJ databases">
        <title>Complete genome sequence of Pseudomonas stutzeri 19SMN4.</title>
        <authorList>
            <person name="Brunet-Galmes I."/>
            <person name="Nogales B."/>
            <person name="Busquets A."/>
            <person name="Pena A."/>
            <person name="Gomila M."/>
            <person name="Garcia-Valdes E."/>
            <person name="Lalucat J."/>
            <person name="Bennasar A."/>
            <person name="Bosch R."/>
        </authorList>
    </citation>
    <scope>NUCLEOTIDE SEQUENCE [LARGE SCALE GENOMIC DNA]</scope>
    <source>
        <strain evidence="2 3">19SMN4</strain>
    </source>
</reference>
<dbReference type="Proteomes" id="UP000025238">
    <property type="component" value="Chromosome"/>
</dbReference>
<proteinExistence type="predicted"/>
<protein>
    <submittedName>
        <fullName evidence="2">Uncharacterized protein</fullName>
    </submittedName>
</protein>
<dbReference type="EMBL" id="CP007509">
    <property type="protein sequence ID" value="AHY44488.1"/>
    <property type="molecule type" value="Genomic_DNA"/>
</dbReference>
<evidence type="ECO:0000313" key="2">
    <source>
        <dbReference type="EMBL" id="AHY44488.1"/>
    </source>
</evidence>
<feature type="transmembrane region" description="Helical" evidence="1">
    <location>
        <begin position="273"/>
        <end position="291"/>
    </location>
</feature>